<dbReference type="EMBL" id="CP059251">
    <property type="protein sequence ID" value="QLL34066.1"/>
    <property type="molecule type" value="Genomic_DNA"/>
</dbReference>
<evidence type="ECO:0000256" key="13">
    <source>
        <dbReference type="ARBA" id="ARBA00045085"/>
    </source>
</evidence>
<dbReference type="Proteomes" id="UP000515788">
    <property type="component" value="Chromosome 6"/>
</dbReference>
<dbReference type="Pfam" id="PF16192">
    <property type="entry name" value="PMT_4TMC"/>
    <property type="match status" value="1"/>
</dbReference>
<evidence type="ECO:0000256" key="16">
    <source>
        <dbReference type="SAM" id="MobiDB-lite"/>
    </source>
</evidence>
<dbReference type="OrthoDB" id="292747at2759"/>
<comment type="catalytic activity">
    <reaction evidence="13 15">
        <text>a di-trans,poly-cis-dolichyl beta-D-mannosyl phosphate + L-threonyl-[protein] = 3-O-(alpha-D-mannosyl)-L-threonyl-[protein] + a di-trans,poly-cis-dolichyl phosphate + H(+)</text>
        <dbReference type="Rhea" id="RHEA:53396"/>
        <dbReference type="Rhea" id="RHEA-COMP:11060"/>
        <dbReference type="Rhea" id="RHEA-COMP:13547"/>
        <dbReference type="Rhea" id="RHEA-COMP:19498"/>
        <dbReference type="Rhea" id="RHEA-COMP:19501"/>
        <dbReference type="ChEBI" id="CHEBI:15378"/>
        <dbReference type="ChEBI" id="CHEBI:30013"/>
        <dbReference type="ChEBI" id="CHEBI:57683"/>
        <dbReference type="ChEBI" id="CHEBI:58211"/>
        <dbReference type="ChEBI" id="CHEBI:137323"/>
        <dbReference type="EC" id="2.4.1.109"/>
    </reaction>
</comment>
<feature type="transmembrane region" description="Helical" evidence="15">
    <location>
        <begin position="217"/>
        <end position="239"/>
    </location>
</feature>
<proteinExistence type="inferred from homology"/>
<dbReference type="RefSeq" id="XP_037140740.1">
    <property type="nucleotide sequence ID" value="XM_037284844.1"/>
</dbReference>
<evidence type="ECO:0000256" key="15">
    <source>
        <dbReference type="RuleBase" id="RU367007"/>
    </source>
</evidence>
<keyword evidence="19" id="KW-1185">Reference proteome</keyword>
<sequence length="776" mass="88618">MNVDSGSVNESTLKQAIEGPIEAQLQSRMSSATGFDGSLRDDSKSVRRRKNEEVLEADSPMEQEDLSKLKNEKICAFTRLESIVMPIVFTALAFFLRMYKIGINDHVVWDEAHFGKFGSYYLRHEFYHDVHPPLGKMLVGLSGYLAGYNGSYDFNSGELYPEYVDYVKMRLFNAAFSALCVPLAYYTAKNIGFSLPTVWLFTILVLFENSFTTLGKFILLDSMLLFFTVASFFCFVTFYQQRSKPFSRKWWKWMLLTGISMGCAISVKMVGLFVITVVGIYTVGELWNFLSDKKMTWKTYTMHWVARVICLIIVPFVVFMLCFKIHFDLLYRSGTGDANMPSLFQANLVGTEVGEGPRDVAIGSSLISIKNQALGGSLLHSHVQTYPEGSSQQQITGYGFKDGNNLWFFDRPRGSPHYSENETDVEYAQAGMTYRLVHQKTGRNLHTHHIPAPISKSAWEVSGYGDHLIGDEKDHWIVEVVAQNGNEDKSRLHPLTTSFRLRSAALDCYLAQTGHHLPEWGFRQSEMACLKNPFKRDKRTWWNIESHENEVLPARPDDFKYPKTNFFKDFIHLNLAMMATNNALIPESDKLDSLASSAWQWPTLNLGLRLCGWGDDNIRYFLLGTPLTTWSSSVAVVLFAIFVAVLILRWQRQYTDLSNSEDASVFLIGGLFPMLAWGLHFMPFVIMSRVTYVHHYLPALYFALLVMSYLFEVGTKRWIKSKCGKVMRICIYAAYCTAVIACFFYFSPISFGMEGPVSDFEYLDWLPGWFISNKNK</sequence>
<reference evidence="18 19" key="1">
    <citation type="submission" date="2020-06" db="EMBL/GenBank/DDBJ databases">
        <title>The yeast mating-type switching endonuclease HO is a domesticated member of an unorthodox homing genetic element family.</title>
        <authorList>
            <person name="Coughlan A.Y."/>
            <person name="Lombardi L."/>
            <person name="Braun-Galleani S."/>
            <person name="Martos A.R."/>
            <person name="Galeote V."/>
            <person name="Bigey F."/>
            <person name="Dequin S."/>
            <person name="Byrne K.P."/>
            <person name="Wolfe K.H."/>
        </authorList>
    </citation>
    <scope>NUCLEOTIDE SEQUENCE [LARGE SCALE GENOMIC DNA]</scope>
    <source>
        <strain evidence="18 19">CBS764</strain>
    </source>
</reference>
<evidence type="ECO:0000256" key="14">
    <source>
        <dbReference type="ARBA" id="ARBA00045102"/>
    </source>
</evidence>
<feature type="transmembrane region" description="Helical" evidence="15">
    <location>
        <begin position="663"/>
        <end position="686"/>
    </location>
</feature>
<comment type="pathway">
    <text evidence="2 15">Protein modification; protein glycosylation.</text>
</comment>
<feature type="domain" description="MIR" evidence="17">
    <location>
        <begin position="489"/>
        <end position="547"/>
    </location>
</feature>
<feature type="transmembrane region" description="Helical" evidence="15">
    <location>
        <begin position="630"/>
        <end position="651"/>
    </location>
</feature>
<comment type="subcellular location">
    <subcellularLocation>
        <location evidence="1 15">Endoplasmic reticulum membrane</location>
        <topology evidence="1 15">Multi-pass membrane protein</topology>
    </subcellularLocation>
</comment>
<keyword evidence="11 15" id="KW-0472">Membrane</keyword>
<name>A0A7G3ZKN0_9SACH</name>
<evidence type="ECO:0000259" key="17">
    <source>
        <dbReference type="PROSITE" id="PS50919"/>
    </source>
</evidence>
<keyword evidence="10 15" id="KW-1133">Transmembrane helix</keyword>
<evidence type="ECO:0000313" key="18">
    <source>
        <dbReference type="EMBL" id="QLL34066.1"/>
    </source>
</evidence>
<keyword evidence="12" id="KW-0325">Glycoprotein</keyword>
<dbReference type="PANTHER" id="PTHR10050">
    <property type="entry name" value="DOLICHYL-PHOSPHATE-MANNOSE--PROTEIN MANNOSYLTRANSFERASE"/>
    <property type="match status" value="1"/>
</dbReference>
<protein>
    <recommendedName>
        <fullName evidence="4 15">Dolichyl-phosphate-mannose--protein mannosyltransferase</fullName>
        <ecNumber evidence="4 15">2.4.1.109</ecNumber>
    </recommendedName>
</protein>
<dbReference type="SMART" id="SM00472">
    <property type="entry name" value="MIR"/>
    <property type="match status" value="3"/>
</dbReference>
<gene>
    <name evidence="18" type="ORF">HG536_0F03910</name>
</gene>
<dbReference type="InterPro" id="IPR003342">
    <property type="entry name" value="ArnT-like_N"/>
</dbReference>
<evidence type="ECO:0000256" key="2">
    <source>
        <dbReference type="ARBA" id="ARBA00004922"/>
    </source>
</evidence>
<keyword evidence="8" id="KW-0677">Repeat</keyword>
<evidence type="ECO:0000256" key="4">
    <source>
        <dbReference type="ARBA" id="ARBA00012839"/>
    </source>
</evidence>
<dbReference type="InterPro" id="IPR027005">
    <property type="entry name" value="PMT-like"/>
</dbReference>
<feature type="transmembrane region" description="Helical" evidence="15">
    <location>
        <begin position="251"/>
        <end position="284"/>
    </location>
</feature>
<evidence type="ECO:0000256" key="11">
    <source>
        <dbReference type="ARBA" id="ARBA00023136"/>
    </source>
</evidence>
<feature type="compositionally biased region" description="Basic and acidic residues" evidence="16">
    <location>
        <begin position="38"/>
        <end position="53"/>
    </location>
</feature>
<evidence type="ECO:0000256" key="3">
    <source>
        <dbReference type="ARBA" id="ARBA00007222"/>
    </source>
</evidence>
<dbReference type="Gene3D" id="2.80.10.50">
    <property type="match status" value="1"/>
</dbReference>
<evidence type="ECO:0000256" key="6">
    <source>
        <dbReference type="ARBA" id="ARBA00022679"/>
    </source>
</evidence>
<evidence type="ECO:0000256" key="5">
    <source>
        <dbReference type="ARBA" id="ARBA00022676"/>
    </source>
</evidence>
<feature type="domain" description="MIR" evidence="17">
    <location>
        <begin position="357"/>
        <end position="412"/>
    </location>
</feature>
<dbReference type="Pfam" id="PF02815">
    <property type="entry name" value="MIR"/>
    <property type="match status" value="1"/>
</dbReference>
<evidence type="ECO:0000256" key="12">
    <source>
        <dbReference type="ARBA" id="ARBA00023180"/>
    </source>
</evidence>
<evidence type="ECO:0000256" key="10">
    <source>
        <dbReference type="ARBA" id="ARBA00022989"/>
    </source>
</evidence>
<keyword evidence="9 15" id="KW-0256">Endoplasmic reticulum</keyword>
<feature type="transmembrane region" description="Helical" evidence="15">
    <location>
        <begin position="304"/>
        <end position="323"/>
    </location>
</feature>
<organism evidence="18 19">
    <name type="scientific">Torulaspora globosa</name>
    <dbReference type="NCBI Taxonomy" id="48254"/>
    <lineage>
        <taxon>Eukaryota</taxon>
        <taxon>Fungi</taxon>
        <taxon>Dikarya</taxon>
        <taxon>Ascomycota</taxon>
        <taxon>Saccharomycotina</taxon>
        <taxon>Saccharomycetes</taxon>
        <taxon>Saccharomycetales</taxon>
        <taxon>Saccharomycetaceae</taxon>
        <taxon>Torulaspora</taxon>
    </lineage>
</organism>
<dbReference type="InterPro" id="IPR016093">
    <property type="entry name" value="MIR_motif"/>
</dbReference>
<dbReference type="SUPFAM" id="SSF82109">
    <property type="entry name" value="MIR domain"/>
    <property type="match status" value="1"/>
</dbReference>
<dbReference type="InterPro" id="IPR032421">
    <property type="entry name" value="PMT_4TMC"/>
</dbReference>
<feature type="transmembrane region" description="Helical" evidence="15">
    <location>
        <begin position="732"/>
        <end position="753"/>
    </location>
</feature>
<feature type="compositionally biased region" description="Acidic residues" evidence="16">
    <location>
        <begin position="54"/>
        <end position="63"/>
    </location>
</feature>
<evidence type="ECO:0000313" key="19">
    <source>
        <dbReference type="Proteomes" id="UP000515788"/>
    </source>
</evidence>
<dbReference type="GO" id="GO:0031502">
    <property type="term" value="C:dolichyl-phosphate-mannose-protein mannosyltransferase complex"/>
    <property type="evidence" value="ECO:0007669"/>
    <property type="project" value="UniProtKB-ARBA"/>
</dbReference>
<dbReference type="PROSITE" id="PS50919">
    <property type="entry name" value="MIR"/>
    <property type="match status" value="3"/>
</dbReference>
<evidence type="ECO:0000256" key="9">
    <source>
        <dbReference type="ARBA" id="ARBA00022824"/>
    </source>
</evidence>
<dbReference type="GO" id="GO:0004169">
    <property type="term" value="F:dolichyl-phosphate-mannose-protein mannosyltransferase activity"/>
    <property type="evidence" value="ECO:0007669"/>
    <property type="project" value="UniProtKB-UniRule"/>
</dbReference>
<dbReference type="UniPathway" id="UPA00378"/>
<dbReference type="CDD" id="cd23284">
    <property type="entry name" value="beta-trefoil_MIR_PMT2-like"/>
    <property type="match status" value="1"/>
</dbReference>
<evidence type="ECO:0000256" key="1">
    <source>
        <dbReference type="ARBA" id="ARBA00004477"/>
    </source>
</evidence>
<dbReference type="AlphaFoldDB" id="A0A7G3ZKN0"/>
<dbReference type="PANTHER" id="PTHR10050:SF46">
    <property type="entry name" value="PROTEIN O-MANNOSYL-TRANSFERASE 2"/>
    <property type="match status" value="1"/>
</dbReference>
<feature type="transmembrane region" description="Helical" evidence="15">
    <location>
        <begin position="193"/>
        <end position="211"/>
    </location>
</feature>
<feature type="transmembrane region" description="Helical" evidence="15">
    <location>
        <begin position="76"/>
        <end position="96"/>
    </location>
</feature>
<feature type="domain" description="MIR" evidence="17">
    <location>
        <begin position="422"/>
        <end position="481"/>
    </location>
</feature>
<comment type="catalytic activity">
    <reaction evidence="14 15">
        <text>a di-trans,poly-cis-dolichyl beta-D-mannosyl phosphate + L-seryl-[protein] = 3-O-(alpha-D-mannosyl)-L-seryl-[protein] + a di-trans,poly-cis-dolichyl phosphate + H(+)</text>
        <dbReference type="Rhea" id="RHEA:17377"/>
        <dbReference type="Rhea" id="RHEA-COMP:9863"/>
        <dbReference type="Rhea" id="RHEA-COMP:13546"/>
        <dbReference type="Rhea" id="RHEA-COMP:19498"/>
        <dbReference type="Rhea" id="RHEA-COMP:19501"/>
        <dbReference type="ChEBI" id="CHEBI:15378"/>
        <dbReference type="ChEBI" id="CHEBI:29999"/>
        <dbReference type="ChEBI" id="CHEBI:57683"/>
        <dbReference type="ChEBI" id="CHEBI:58211"/>
        <dbReference type="ChEBI" id="CHEBI:137321"/>
        <dbReference type="EC" id="2.4.1.109"/>
    </reaction>
</comment>
<keyword evidence="5 15" id="KW-0328">Glycosyltransferase</keyword>
<comment type="function">
    <text evidence="15">Transfers mannose from Dol-P-mannose to Ser or Thr residues on proteins.</text>
</comment>
<keyword evidence="6 15" id="KW-0808">Transferase</keyword>
<comment type="similarity">
    <text evidence="3 15">Belongs to the glycosyltransferase 39 family.</text>
</comment>
<evidence type="ECO:0000256" key="7">
    <source>
        <dbReference type="ARBA" id="ARBA00022692"/>
    </source>
</evidence>
<dbReference type="EC" id="2.4.1.109" evidence="4 15"/>
<dbReference type="GeneID" id="59327281"/>
<dbReference type="InterPro" id="IPR036300">
    <property type="entry name" value="MIR_dom_sf"/>
</dbReference>
<feature type="transmembrane region" description="Helical" evidence="15">
    <location>
        <begin position="692"/>
        <end position="711"/>
    </location>
</feature>
<keyword evidence="7 15" id="KW-0812">Transmembrane</keyword>
<dbReference type="Pfam" id="PF02366">
    <property type="entry name" value="PMT"/>
    <property type="match status" value="1"/>
</dbReference>
<dbReference type="FunFam" id="2.80.10.50:FF:000012">
    <property type="entry name" value="Protein O-mannosyl-transferase 1"/>
    <property type="match status" value="1"/>
</dbReference>
<feature type="region of interest" description="Disordered" evidence="16">
    <location>
        <begin position="27"/>
        <end position="63"/>
    </location>
</feature>
<dbReference type="KEGG" id="tgb:HG536_0F03910"/>
<evidence type="ECO:0000256" key="8">
    <source>
        <dbReference type="ARBA" id="ARBA00022737"/>
    </source>
</evidence>
<accession>A0A7G3ZKN0</accession>